<dbReference type="GO" id="GO:0006357">
    <property type="term" value="P:regulation of transcription by RNA polymerase II"/>
    <property type="evidence" value="ECO:0007669"/>
    <property type="project" value="TreeGrafter"/>
</dbReference>
<feature type="domain" description="AEBP2-like C-terminal SH3" evidence="10">
    <location>
        <begin position="78"/>
        <end position="193"/>
    </location>
</feature>
<sequence length="215" mass="24793">MLRKVEDMGMKFVRSMLAVTERNKVRNEVILGIAGVQGVVEAKARWYGHVIRMDVMVEMKYVEKNTAREVEKEMVRTDSKKCAKRESENNGTRKYDYFDAGMMEGLQHRLIKMTQQRTLGDLATAPGHTMRLCSKVMARRVEMDGSTRLLLRWFPEHILEDEWVLESNIERIRDVPLTNLPASASDHVRTALYDVDGSLAKSLFAKQKRKSTKKT</sequence>
<dbReference type="PANTHER" id="PTHR46541">
    <property type="entry name" value="ZINC FINGER PROTEIN AEBP2"/>
    <property type="match status" value="1"/>
</dbReference>
<evidence type="ECO:0000256" key="3">
    <source>
        <dbReference type="ARBA" id="ARBA00022723"/>
    </source>
</evidence>
<keyword evidence="7" id="KW-0805">Transcription regulation</keyword>
<evidence type="ECO:0000313" key="11">
    <source>
        <dbReference type="EMBL" id="CAD7458937.1"/>
    </source>
</evidence>
<name>A0A7R9NWK4_9NEOP</name>
<evidence type="ECO:0000256" key="7">
    <source>
        <dbReference type="ARBA" id="ARBA00023015"/>
    </source>
</evidence>
<evidence type="ECO:0000259" key="10">
    <source>
        <dbReference type="Pfam" id="PF26014"/>
    </source>
</evidence>
<evidence type="ECO:0000256" key="2">
    <source>
        <dbReference type="ARBA" id="ARBA00022491"/>
    </source>
</evidence>
<dbReference type="InterPro" id="IPR052130">
    <property type="entry name" value="AEBP2/jing_C2H2-ZnF"/>
</dbReference>
<evidence type="ECO:0000256" key="4">
    <source>
        <dbReference type="ARBA" id="ARBA00022737"/>
    </source>
</evidence>
<keyword evidence="6" id="KW-0862">Zinc</keyword>
<evidence type="ECO:0000256" key="6">
    <source>
        <dbReference type="ARBA" id="ARBA00022833"/>
    </source>
</evidence>
<proteinExistence type="predicted"/>
<reference evidence="11" key="1">
    <citation type="submission" date="2020-11" db="EMBL/GenBank/DDBJ databases">
        <authorList>
            <person name="Tran Van P."/>
        </authorList>
    </citation>
    <scope>NUCLEOTIDE SEQUENCE</scope>
</reference>
<evidence type="ECO:0000256" key="8">
    <source>
        <dbReference type="ARBA" id="ARBA00023163"/>
    </source>
</evidence>
<dbReference type="GO" id="GO:0035098">
    <property type="term" value="C:ESC/E(Z) complex"/>
    <property type="evidence" value="ECO:0007669"/>
    <property type="project" value="TreeGrafter"/>
</dbReference>
<keyword evidence="8" id="KW-0804">Transcription</keyword>
<dbReference type="AlphaFoldDB" id="A0A7R9NWK4"/>
<keyword evidence="2" id="KW-0678">Repressor</keyword>
<organism evidence="11">
    <name type="scientific">Timema tahoe</name>
    <dbReference type="NCBI Taxonomy" id="61484"/>
    <lineage>
        <taxon>Eukaryota</taxon>
        <taxon>Metazoa</taxon>
        <taxon>Ecdysozoa</taxon>
        <taxon>Arthropoda</taxon>
        <taxon>Hexapoda</taxon>
        <taxon>Insecta</taxon>
        <taxon>Pterygota</taxon>
        <taxon>Neoptera</taxon>
        <taxon>Polyneoptera</taxon>
        <taxon>Phasmatodea</taxon>
        <taxon>Timematodea</taxon>
        <taxon>Timematoidea</taxon>
        <taxon>Timematidae</taxon>
        <taxon>Timema</taxon>
    </lineage>
</organism>
<gene>
    <name evidence="11" type="ORF">TTEB3V08_LOCUS6908</name>
</gene>
<comment type="subcellular location">
    <subcellularLocation>
        <location evidence="1">Nucleus</location>
    </subcellularLocation>
</comment>
<dbReference type="PANTHER" id="PTHR46541:SF1">
    <property type="entry name" value="ZINC FINGER PROTEIN AEBP2"/>
    <property type="match status" value="1"/>
</dbReference>
<evidence type="ECO:0000256" key="9">
    <source>
        <dbReference type="ARBA" id="ARBA00023242"/>
    </source>
</evidence>
<evidence type="ECO:0000256" key="5">
    <source>
        <dbReference type="ARBA" id="ARBA00022771"/>
    </source>
</evidence>
<dbReference type="GO" id="GO:0008270">
    <property type="term" value="F:zinc ion binding"/>
    <property type="evidence" value="ECO:0007669"/>
    <property type="project" value="UniProtKB-KW"/>
</dbReference>
<dbReference type="InterPro" id="IPR059034">
    <property type="entry name" value="SH3_AEBP2_C"/>
</dbReference>
<keyword evidence="5" id="KW-0863">Zinc-finger</keyword>
<keyword evidence="4" id="KW-0677">Repeat</keyword>
<accession>A0A7R9NWK4</accession>
<dbReference type="Pfam" id="PF26014">
    <property type="entry name" value="SH3_AEBP2_C"/>
    <property type="match status" value="1"/>
</dbReference>
<keyword evidence="3" id="KW-0479">Metal-binding</keyword>
<keyword evidence="9" id="KW-0539">Nucleus</keyword>
<evidence type="ECO:0000256" key="1">
    <source>
        <dbReference type="ARBA" id="ARBA00004123"/>
    </source>
</evidence>
<dbReference type="EMBL" id="OE002567">
    <property type="protein sequence ID" value="CAD7458937.1"/>
    <property type="molecule type" value="Genomic_DNA"/>
</dbReference>
<protein>
    <recommendedName>
        <fullName evidence="10">AEBP2-like C-terminal SH3 domain-containing protein</fullName>
    </recommendedName>
</protein>